<keyword evidence="3 5" id="KW-1133">Transmembrane helix</keyword>
<protein>
    <recommendedName>
        <fullName evidence="6">ABC-2 type transporter transmembrane domain-containing protein</fullName>
    </recommendedName>
</protein>
<evidence type="ECO:0000256" key="3">
    <source>
        <dbReference type="ARBA" id="ARBA00022989"/>
    </source>
</evidence>
<gene>
    <name evidence="7" type="ORF">BA195_05735</name>
</gene>
<feature type="transmembrane region" description="Helical" evidence="5">
    <location>
        <begin position="217"/>
        <end position="239"/>
    </location>
</feature>
<organism evidence="7 8">
    <name type="scientific">Tenacibaculum soleae</name>
    <dbReference type="NCBI Taxonomy" id="447689"/>
    <lineage>
        <taxon>Bacteria</taxon>
        <taxon>Pseudomonadati</taxon>
        <taxon>Bacteroidota</taxon>
        <taxon>Flavobacteriia</taxon>
        <taxon>Flavobacteriales</taxon>
        <taxon>Flavobacteriaceae</taxon>
        <taxon>Tenacibaculum</taxon>
    </lineage>
</organism>
<feature type="transmembrane region" description="Helical" evidence="5">
    <location>
        <begin position="246"/>
        <end position="263"/>
    </location>
</feature>
<accession>A0A1B9Y2Y2</accession>
<comment type="caution">
    <text evidence="7">The sequence shown here is derived from an EMBL/GenBank/DDBJ whole genome shotgun (WGS) entry which is preliminary data.</text>
</comment>
<feature type="transmembrane region" description="Helical" evidence="5">
    <location>
        <begin position="173"/>
        <end position="197"/>
    </location>
</feature>
<evidence type="ECO:0000259" key="6">
    <source>
        <dbReference type="Pfam" id="PF12698"/>
    </source>
</evidence>
<keyword evidence="8" id="KW-1185">Reference proteome</keyword>
<dbReference type="PANTHER" id="PTHR43471">
    <property type="entry name" value="ABC TRANSPORTER PERMEASE"/>
    <property type="match status" value="1"/>
</dbReference>
<comment type="subcellular location">
    <subcellularLocation>
        <location evidence="1">Membrane</location>
        <topology evidence="1">Multi-pass membrane protein</topology>
    </subcellularLocation>
</comment>
<reference evidence="7 8" key="1">
    <citation type="submission" date="2016-06" db="EMBL/GenBank/DDBJ databases">
        <title>Draft Genome Sequence of Tenacibaculum soleae UCD-KL19.</title>
        <authorList>
            <person name="Eisen J.A."/>
            <person name="Coil D.A."/>
            <person name="Lujan K.M."/>
        </authorList>
    </citation>
    <scope>NUCLEOTIDE SEQUENCE [LARGE SCALE GENOMIC DNA]</scope>
    <source>
        <strain evidence="7 8">UCD-KL19</strain>
    </source>
</reference>
<sequence>MKNQIFLIAKKELTSVIRQNSLKILFTIIIVLLGFAVYGGHIAYKHQTAMVETAQKERRTEWLDQGHKHPHIAAHYGTFVFKQKTPLSLFDFGLDTYTGTSVYLEAHYPHEFMFRPAQGYGNMIRFGELSAALVLQLLLPLLIIFITFQTFTKERKTGTFKLLISQGTSIRSIYIGKVLAYFVIILVIMVPFFIGLYTVGLYETNSSVMDDIGFRTLLLFLLYIGYLWIFTNFSVWISLKASSSRSALLTLLIFWVVTGIIIPKTSANLGETLHPLPSMKIYKEGIQHDIANGMAINESKEERLARLKENYLQEYNVDSIHKLPLNFSGIEMQEGEEYANKVYDFHEKKLHEKFELQNKTESLMSFIAPYIAIRNLSMAISATDWHSFNDFQRKTKNYRRHLIRTMNYDTAKNSRYAEFYEYKAGRNLWETISDFKYQALIVTETLKYYKIELASLALWFLAILFLTPSTFKSKMI</sequence>
<feature type="transmembrane region" description="Helical" evidence="5">
    <location>
        <begin position="129"/>
        <end position="152"/>
    </location>
</feature>
<dbReference type="OrthoDB" id="184009at2"/>
<evidence type="ECO:0000256" key="1">
    <source>
        <dbReference type="ARBA" id="ARBA00004141"/>
    </source>
</evidence>
<dbReference type="InterPro" id="IPR021913">
    <property type="entry name" value="DUF3526"/>
</dbReference>
<evidence type="ECO:0000256" key="5">
    <source>
        <dbReference type="SAM" id="Phobius"/>
    </source>
</evidence>
<dbReference type="RefSeq" id="WP_068703314.1">
    <property type="nucleotide sequence ID" value="NZ_MAKX01000001.1"/>
</dbReference>
<dbReference type="InterPro" id="IPR013525">
    <property type="entry name" value="ABC2_TM"/>
</dbReference>
<dbReference type="Pfam" id="PF12698">
    <property type="entry name" value="ABC2_membrane_3"/>
    <property type="match status" value="1"/>
</dbReference>
<evidence type="ECO:0000313" key="7">
    <source>
        <dbReference type="EMBL" id="OCK44185.1"/>
    </source>
</evidence>
<keyword evidence="2 5" id="KW-0812">Transmembrane</keyword>
<feature type="transmembrane region" description="Helical" evidence="5">
    <location>
        <begin position="21"/>
        <end position="44"/>
    </location>
</feature>
<keyword evidence="4 5" id="KW-0472">Membrane</keyword>
<dbReference type="STRING" id="447689.BA195_05735"/>
<evidence type="ECO:0000256" key="4">
    <source>
        <dbReference type="ARBA" id="ARBA00023136"/>
    </source>
</evidence>
<evidence type="ECO:0000313" key="8">
    <source>
        <dbReference type="Proteomes" id="UP000093186"/>
    </source>
</evidence>
<dbReference type="GO" id="GO:0140359">
    <property type="term" value="F:ABC-type transporter activity"/>
    <property type="evidence" value="ECO:0007669"/>
    <property type="project" value="InterPro"/>
</dbReference>
<dbReference type="GO" id="GO:0005886">
    <property type="term" value="C:plasma membrane"/>
    <property type="evidence" value="ECO:0007669"/>
    <property type="project" value="UniProtKB-SubCell"/>
</dbReference>
<dbReference type="Proteomes" id="UP000093186">
    <property type="component" value="Unassembled WGS sequence"/>
</dbReference>
<dbReference type="AlphaFoldDB" id="A0A1B9Y2Y2"/>
<proteinExistence type="predicted"/>
<feature type="domain" description="ABC-2 type transporter transmembrane" evidence="6">
    <location>
        <begin position="136"/>
        <end position="262"/>
    </location>
</feature>
<dbReference type="EMBL" id="MAKX01000001">
    <property type="protein sequence ID" value="OCK44185.1"/>
    <property type="molecule type" value="Genomic_DNA"/>
</dbReference>
<dbReference type="PANTHER" id="PTHR43471:SF1">
    <property type="entry name" value="ABC TRANSPORTER PERMEASE PROTEIN NOSY-RELATED"/>
    <property type="match status" value="1"/>
</dbReference>
<dbReference type="Pfam" id="PF12040">
    <property type="entry name" value="DUF3526"/>
    <property type="match status" value="1"/>
</dbReference>
<evidence type="ECO:0000256" key="2">
    <source>
        <dbReference type="ARBA" id="ARBA00022692"/>
    </source>
</evidence>
<name>A0A1B9Y2Y2_9FLAO</name>